<feature type="transmembrane region" description="Helical" evidence="2">
    <location>
        <begin position="363"/>
        <end position="383"/>
    </location>
</feature>
<reference evidence="3 4" key="1">
    <citation type="submission" date="2014-07" db="EMBL/GenBank/DDBJ databases">
        <title>Genome of Chryseobacterium soli DSM 19298.</title>
        <authorList>
            <person name="Stropko S.J."/>
            <person name="Pipes S.E."/>
            <person name="Newman J."/>
        </authorList>
    </citation>
    <scope>NUCLEOTIDE SEQUENCE [LARGE SCALE GENOMIC DNA]</scope>
    <source>
        <strain evidence="3 4">DSM 19298</strain>
    </source>
</reference>
<dbReference type="OrthoDB" id="666059at2"/>
<keyword evidence="2" id="KW-0812">Transmembrane</keyword>
<feature type="transmembrane region" description="Helical" evidence="2">
    <location>
        <begin position="339"/>
        <end position="356"/>
    </location>
</feature>
<dbReference type="PANTHER" id="PTHR38434:SF1">
    <property type="entry name" value="BLL2549 PROTEIN"/>
    <property type="match status" value="1"/>
</dbReference>
<feature type="transmembrane region" description="Helical" evidence="2">
    <location>
        <begin position="184"/>
        <end position="204"/>
    </location>
</feature>
<dbReference type="Pfam" id="PF10101">
    <property type="entry name" value="DUF2339"/>
    <property type="match status" value="1"/>
</dbReference>
<evidence type="ECO:0000313" key="3">
    <source>
        <dbReference type="EMBL" id="KFF14764.1"/>
    </source>
</evidence>
<feature type="transmembrane region" description="Helical" evidence="2">
    <location>
        <begin position="543"/>
        <end position="561"/>
    </location>
</feature>
<sequence>MNEPLLIILIIAVVFIFGRLNSKIKRLENEVSQLNKRINSSLDQPKIIQNQNQQADHTSIAEQNNTLKTSIPKETPVTNDSPVLPQEKDWIAPVMDFLKQNALTVIGIFTLVLGIGYFVKYAIDNNWIGETARAGIGLCTGVGILLTGYFLRKNYSVFSSIITGGGIAVLYFTTTIAFREYHLFTQNTAFAVITFITIISILLPYYYKSEILIIFSLIGGFSAPLMISTGQSNYHFLFTYLTLLNIGMLVVVFLKHWRSIGWVSFLFTTLYILYWTYNQSQLLSIVFYSINYIIFYVFALQEYLRKKTMSPSDILMLVLINFSSIIGMVYIFNKLNYESSAIFPIIFALVNGALLFREHAQKNIGIAYSVFAGITISLVTIAAALLFKVHLITSVWAVEATLLLFIWKKTNLKIFKTCFSVLFPLVIIAQIMTWLQYINANQLSVVFNPIFLTSLVTVISMVVNLFLLKKIHETQKQGFFPETIFSTISYAVIYTAMLLEIIYHISGMQGSVIISIGVLFSIYYIFILLLLKEQLSLNSSFQNGLIYLLLLLVAVHVSFSASEISTSILSHRIPFSFYWIHLLYWMPFLYLYAVTPRYSDFYTAKTSYWIISFVFVLSVSSTFYHLYMLTMANDIPSSYKASRHFNILYLPILWTVIATVFIYIGLQKKNPEYNKIGFALIGIMAVKLYAYDVWQMDNISRIIAFIILGVILLLSSFMFQRLKNIITNLVDKKEIQDENMQS</sequence>
<dbReference type="STRING" id="445961.IW15_04850"/>
<dbReference type="eggNOG" id="COG5373">
    <property type="taxonomic scope" value="Bacteria"/>
</dbReference>
<dbReference type="AlphaFoldDB" id="A0A086ADK0"/>
<feature type="transmembrane region" description="Helical" evidence="2">
    <location>
        <begin position="702"/>
        <end position="719"/>
    </location>
</feature>
<feature type="transmembrane region" description="Helical" evidence="2">
    <location>
        <begin position="6"/>
        <end position="22"/>
    </location>
</feature>
<dbReference type="Proteomes" id="UP000028705">
    <property type="component" value="Unassembled WGS sequence"/>
</dbReference>
<feature type="transmembrane region" description="Helical" evidence="2">
    <location>
        <begin position="314"/>
        <end position="333"/>
    </location>
</feature>
<evidence type="ECO:0000313" key="4">
    <source>
        <dbReference type="Proteomes" id="UP000028705"/>
    </source>
</evidence>
<keyword evidence="1" id="KW-0175">Coiled coil</keyword>
<feature type="transmembrane region" description="Helical" evidence="2">
    <location>
        <begin position="211"/>
        <end position="228"/>
    </location>
</feature>
<dbReference type="PANTHER" id="PTHR38434">
    <property type="entry name" value="BLL2549 PROTEIN"/>
    <property type="match status" value="1"/>
</dbReference>
<feature type="transmembrane region" description="Helical" evidence="2">
    <location>
        <begin position="647"/>
        <end position="666"/>
    </location>
</feature>
<feature type="transmembrane region" description="Helical" evidence="2">
    <location>
        <begin position="102"/>
        <end position="119"/>
    </location>
</feature>
<feature type="transmembrane region" description="Helical" evidence="2">
    <location>
        <begin position="512"/>
        <end position="531"/>
    </location>
</feature>
<feature type="transmembrane region" description="Helical" evidence="2">
    <location>
        <begin position="283"/>
        <end position="302"/>
    </location>
</feature>
<feature type="transmembrane region" description="Helical" evidence="2">
    <location>
        <begin position="606"/>
        <end position="627"/>
    </location>
</feature>
<feature type="transmembrane region" description="Helical" evidence="2">
    <location>
        <begin position="260"/>
        <end position="277"/>
    </location>
</feature>
<dbReference type="RefSeq" id="WP_034709619.1">
    <property type="nucleotide sequence ID" value="NZ_JPRH01000001.1"/>
</dbReference>
<feature type="transmembrane region" description="Helical" evidence="2">
    <location>
        <begin position="573"/>
        <end position="594"/>
    </location>
</feature>
<dbReference type="EMBL" id="JPRH01000001">
    <property type="protein sequence ID" value="KFF14764.1"/>
    <property type="molecule type" value="Genomic_DNA"/>
</dbReference>
<accession>A0A086ADK0</accession>
<feature type="transmembrane region" description="Helical" evidence="2">
    <location>
        <begin position="419"/>
        <end position="438"/>
    </location>
</feature>
<keyword evidence="2" id="KW-1133">Transmembrane helix</keyword>
<evidence type="ECO:0000256" key="1">
    <source>
        <dbReference type="SAM" id="Coils"/>
    </source>
</evidence>
<comment type="caution">
    <text evidence="3">The sequence shown here is derived from an EMBL/GenBank/DDBJ whole genome shotgun (WGS) entry which is preliminary data.</text>
</comment>
<gene>
    <name evidence="3" type="ORF">IW15_04850</name>
</gene>
<feature type="transmembrane region" description="Helical" evidence="2">
    <location>
        <begin position="389"/>
        <end position="407"/>
    </location>
</feature>
<keyword evidence="4" id="KW-1185">Reference proteome</keyword>
<dbReference type="InterPro" id="IPR019286">
    <property type="entry name" value="DUF2339_TM"/>
</dbReference>
<feature type="transmembrane region" description="Helical" evidence="2">
    <location>
        <begin position="158"/>
        <end position="178"/>
    </location>
</feature>
<feature type="transmembrane region" description="Helical" evidence="2">
    <location>
        <begin position="673"/>
        <end position="690"/>
    </location>
</feature>
<feature type="transmembrane region" description="Helical" evidence="2">
    <location>
        <begin position="488"/>
        <end position="506"/>
    </location>
</feature>
<evidence type="ECO:0000256" key="2">
    <source>
        <dbReference type="SAM" id="Phobius"/>
    </source>
</evidence>
<feature type="transmembrane region" description="Helical" evidence="2">
    <location>
        <begin position="450"/>
        <end position="468"/>
    </location>
</feature>
<keyword evidence="3" id="KW-0503">Monooxygenase</keyword>
<keyword evidence="3" id="KW-0560">Oxidoreductase</keyword>
<feature type="coiled-coil region" evidence="1">
    <location>
        <begin position="17"/>
        <end position="44"/>
    </location>
</feature>
<proteinExistence type="predicted"/>
<dbReference type="GO" id="GO:0004497">
    <property type="term" value="F:monooxygenase activity"/>
    <property type="evidence" value="ECO:0007669"/>
    <property type="project" value="UniProtKB-KW"/>
</dbReference>
<keyword evidence="2" id="KW-0472">Membrane</keyword>
<feature type="transmembrane region" description="Helical" evidence="2">
    <location>
        <begin position="131"/>
        <end position="151"/>
    </location>
</feature>
<name>A0A086ADK0_9FLAO</name>
<organism evidence="3 4">
    <name type="scientific">Chryseobacterium soli</name>
    <dbReference type="NCBI Taxonomy" id="445961"/>
    <lineage>
        <taxon>Bacteria</taxon>
        <taxon>Pseudomonadati</taxon>
        <taxon>Bacteroidota</taxon>
        <taxon>Flavobacteriia</taxon>
        <taxon>Flavobacteriales</taxon>
        <taxon>Weeksellaceae</taxon>
        <taxon>Chryseobacterium group</taxon>
        <taxon>Chryseobacterium</taxon>
    </lineage>
</organism>
<feature type="transmembrane region" description="Helical" evidence="2">
    <location>
        <begin position="234"/>
        <end position="253"/>
    </location>
</feature>
<protein>
    <submittedName>
        <fullName evidence="3">Beta-carotene 15,15'-monooxygenase</fullName>
    </submittedName>
</protein>